<keyword evidence="1" id="KW-0732">Signal</keyword>
<reference evidence="2" key="2">
    <citation type="submission" date="2014-06" db="EMBL/GenBank/DDBJ databases">
        <title>Draft genome sequence of Clostridium spiroforme (DSM 1552).</title>
        <authorList>
            <person name="Sudarsanam P."/>
            <person name="Ley R."/>
            <person name="Guruge J."/>
            <person name="Turnbaugh P.J."/>
            <person name="Mahowald M."/>
            <person name="Liep D."/>
            <person name="Gordon J."/>
        </authorList>
    </citation>
    <scope>NUCLEOTIDE SEQUENCE</scope>
    <source>
        <strain evidence="2">DSM 1552</strain>
    </source>
</reference>
<protein>
    <submittedName>
        <fullName evidence="2">Uncharacterized protein</fullName>
    </submittedName>
</protein>
<reference evidence="2" key="1">
    <citation type="submission" date="2008-02" db="EMBL/GenBank/DDBJ databases">
        <authorList>
            <person name="Fulton L."/>
            <person name="Clifton S."/>
            <person name="Fulton B."/>
            <person name="Xu J."/>
            <person name="Minx P."/>
            <person name="Pepin K.H."/>
            <person name="Johnson M."/>
            <person name="Thiruvilangam P."/>
            <person name="Bhonagiri V."/>
            <person name="Nash W.E."/>
            <person name="Mardis E.R."/>
            <person name="Wilson R.K."/>
        </authorList>
    </citation>
    <scope>NUCLEOTIDE SEQUENCE [LARGE SCALE GENOMIC DNA]</scope>
    <source>
        <strain evidence="2">DSM 1552</strain>
    </source>
</reference>
<dbReference type="AlphaFoldDB" id="B1C0D7"/>
<gene>
    <name evidence="2" type="ORF">CLOSPI_00666</name>
</gene>
<dbReference type="GeneID" id="94016680"/>
<sequence>MKKFLTTLVVFALTLISFYPQVVLAASDDELLFNIFIQTINEVENKEITLDTVESYFIEDDIATIIISNGNDGVIVYQTPINNENVIYEELKSLPAGMTELNELSLESQNSIWPVIKAIWGIIKVVKTVVETTKMVCKMVEYGSGEDVCSTRSKEILNSLQPNIKYKAESFLHKNPNCLPAHSQQCNTYPNVYWKTVTTRV</sequence>
<evidence type="ECO:0000313" key="2">
    <source>
        <dbReference type="EMBL" id="EDS75627.1"/>
    </source>
</evidence>
<dbReference type="Proteomes" id="UP000004910">
    <property type="component" value="Unassembled WGS sequence"/>
</dbReference>
<name>B1C0D7_9FIRM</name>
<dbReference type="RefSeq" id="WP_004609106.1">
    <property type="nucleotide sequence ID" value="NZ_CP102275.1"/>
</dbReference>
<dbReference type="OrthoDB" id="10005419at2"/>
<proteinExistence type="predicted"/>
<organism evidence="2 3">
    <name type="scientific">Thomasclavelia spiroformis DSM 1552</name>
    <dbReference type="NCBI Taxonomy" id="428126"/>
    <lineage>
        <taxon>Bacteria</taxon>
        <taxon>Bacillati</taxon>
        <taxon>Bacillota</taxon>
        <taxon>Erysipelotrichia</taxon>
        <taxon>Erysipelotrichales</taxon>
        <taxon>Coprobacillaceae</taxon>
        <taxon>Thomasclavelia</taxon>
    </lineage>
</organism>
<dbReference type="HOGENOM" id="CLU_1358489_0_0_9"/>
<evidence type="ECO:0000313" key="3">
    <source>
        <dbReference type="Proteomes" id="UP000004910"/>
    </source>
</evidence>
<evidence type="ECO:0000256" key="1">
    <source>
        <dbReference type="SAM" id="SignalP"/>
    </source>
</evidence>
<comment type="caution">
    <text evidence="2">The sequence shown here is derived from an EMBL/GenBank/DDBJ whole genome shotgun (WGS) entry which is preliminary data.</text>
</comment>
<accession>B1C0D7</accession>
<dbReference type="EMBL" id="ABIK02000005">
    <property type="protein sequence ID" value="EDS75627.1"/>
    <property type="molecule type" value="Genomic_DNA"/>
</dbReference>
<feature type="signal peptide" evidence="1">
    <location>
        <begin position="1"/>
        <end position="25"/>
    </location>
</feature>
<keyword evidence="3" id="KW-1185">Reference proteome</keyword>
<feature type="chain" id="PRO_5002760833" evidence="1">
    <location>
        <begin position="26"/>
        <end position="201"/>
    </location>
</feature>